<evidence type="ECO:0000313" key="2">
    <source>
        <dbReference type="EMBL" id="MBB4675459.1"/>
    </source>
</evidence>
<reference evidence="2 3" key="1">
    <citation type="submission" date="2020-08" db="EMBL/GenBank/DDBJ databases">
        <title>Sequencing the genomes of 1000 actinobacteria strains.</title>
        <authorList>
            <person name="Klenk H.-P."/>
        </authorList>
    </citation>
    <scope>NUCLEOTIDE SEQUENCE [LARGE SCALE GENOMIC DNA]</scope>
    <source>
        <strain evidence="2 3">DSM 44230</strain>
    </source>
</reference>
<sequence>MAATAVLLATGLLAGCGGGGPAGPGAPVEKLRLMVPAKAGGGWHQTAEAVRNVLQRDNLATGTEVFNVAGANGITGLNQLTGERNDKVLMVMGKVMVASVINSKSAKTLKHTTPLARLTSESMALVVPAKSPYTNLQDFLTGWKQDSKGTVVTGGVVADVDHILAGLIADEVGIDPKVVNFLPNQGGGGESVAKLLSGEAKAGISGVSEYAEQVKAGNLRALAVSGERRSKLLPEVKTLKEQGVPISYVNWRGIVGTPDLGDGSRQELVGMLTRLKESAGWQQMLRDKDWEDAFLAGPEFDTYIESESAAAKKVLTEIGLV</sequence>
<dbReference type="EMBL" id="JACHMH010000001">
    <property type="protein sequence ID" value="MBB4675459.1"/>
    <property type="molecule type" value="Genomic_DNA"/>
</dbReference>
<protein>
    <submittedName>
        <fullName evidence="2">Putative tricarboxylic transport membrane protein</fullName>
    </submittedName>
</protein>
<gene>
    <name evidence="2" type="ORF">HNR67_001577</name>
</gene>
<dbReference type="AlphaFoldDB" id="A0A7W7FU58"/>
<comment type="similarity">
    <text evidence="1">Belongs to the UPF0065 (bug) family.</text>
</comment>
<dbReference type="RefSeq" id="WP_185001432.1">
    <property type="nucleotide sequence ID" value="NZ_BAAAUI010000006.1"/>
</dbReference>
<keyword evidence="3" id="KW-1185">Reference proteome</keyword>
<evidence type="ECO:0000313" key="3">
    <source>
        <dbReference type="Proteomes" id="UP000533598"/>
    </source>
</evidence>
<dbReference type="Gene3D" id="3.40.190.10">
    <property type="entry name" value="Periplasmic binding protein-like II"/>
    <property type="match status" value="1"/>
</dbReference>
<dbReference type="Gene3D" id="3.40.190.150">
    <property type="entry name" value="Bordetella uptake gene, domain 1"/>
    <property type="match status" value="1"/>
</dbReference>
<organism evidence="2 3">
    <name type="scientific">Crossiella cryophila</name>
    <dbReference type="NCBI Taxonomy" id="43355"/>
    <lineage>
        <taxon>Bacteria</taxon>
        <taxon>Bacillati</taxon>
        <taxon>Actinomycetota</taxon>
        <taxon>Actinomycetes</taxon>
        <taxon>Pseudonocardiales</taxon>
        <taxon>Pseudonocardiaceae</taxon>
        <taxon>Crossiella</taxon>
    </lineage>
</organism>
<dbReference type="Pfam" id="PF03401">
    <property type="entry name" value="TctC"/>
    <property type="match status" value="1"/>
</dbReference>
<dbReference type="Proteomes" id="UP000533598">
    <property type="component" value="Unassembled WGS sequence"/>
</dbReference>
<proteinExistence type="inferred from homology"/>
<dbReference type="PIRSF" id="PIRSF017082">
    <property type="entry name" value="YflP"/>
    <property type="match status" value="1"/>
</dbReference>
<comment type="caution">
    <text evidence="2">The sequence shown here is derived from an EMBL/GenBank/DDBJ whole genome shotgun (WGS) entry which is preliminary data.</text>
</comment>
<evidence type="ECO:0000256" key="1">
    <source>
        <dbReference type="ARBA" id="ARBA00006987"/>
    </source>
</evidence>
<dbReference type="CDD" id="cd07012">
    <property type="entry name" value="PBP2_Bug_TTT"/>
    <property type="match status" value="1"/>
</dbReference>
<dbReference type="InterPro" id="IPR042100">
    <property type="entry name" value="Bug_dom1"/>
</dbReference>
<dbReference type="InterPro" id="IPR005064">
    <property type="entry name" value="BUG"/>
</dbReference>
<dbReference type="SUPFAM" id="SSF53850">
    <property type="entry name" value="Periplasmic binding protein-like II"/>
    <property type="match status" value="1"/>
</dbReference>
<name>A0A7W7FU58_9PSEU</name>
<dbReference type="PANTHER" id="PTHR42928">
    <property type="entry name" value="TRICARBOXYLATE-BINDING PROTEIN"/>
    <property type="match status" value="1"/>
</dbReference>
<accession>A0A7W7FU58</accession>
<dbReference type="PANTHER" id="PTHR42928:SF3">
    <property type="entry name" value="UPF0065 PROTEIN YFLP"/>
    <property type="match status" value="1"/>
</dbReference>